<evidence type="ECO:0000256" key="3">
    <source>
        <dbReference type="ARBA" id="ARBA00022840"/>
    </source>
</evidence>
<dbReference type="InterPro" id="IPR029000">
    <property type="entry name" value="Cyclophilin-like_dom_sf"/>
</dbReference>
<dbReference type="SMART" id="SM00797">
    <property type="entry name" value="AHS2"/>
    <property type="match status" value="1"/>
</dbReference>
<gene>
    <name evidence="5" type="ORF">SAMN05444278_101365</name>
</gene>
<evidence type="ECO:0000256" key="1">
    <source>
        <dbReference type="ARBA" id="ARBA00022741"/>
    </source>
</evidence>
<organism evidence="5 6">
    <name type="scientific">Psychroflexus salarius</name>
    <dbReference type="NCBI Taxonomy" id="1155689"/>
    <lineage>
        <taxon>Bacteria</taxon>
        <taxon>Pseudomonadati</taxon>
        <taxon>Bacteroidota</taxon>
        <taxon>Flavobacteriia</taxon>
        <taxon>Flavobacteriales</taxon>
        <taxon>Flavobacteriaceae</taxon>
        <taxon>Psychroflexus</taxon>
    </lineage>
</organism>
<dbReference type="EMBL" id="FQTW01000001">
    <property type="protein sequence ID" value="SHE36630.1"/>
    <property type="molecule type" value="Genomic_DNA"/>
</dbReference>
<feature type="domain" description="Carboxyltransferase" evidence="4">
    <location>
        <begin position="24"/>
        <end position="284"/>
    </location>
</feature>
<dbReference type="Gene3D" id="2.40.100.10">
    <property type="entry name" value="Cyclophilin-like"/>
    <property type="match status" value="1"/>
</dbReference>
<dbReference type="InterPro" id="IPR052708">
    <property type="entry name" value="PxpC"/>
</dbReference>
<evidence type="ECO:0000313" key="6">
    <source>
        <dbReference type="Proteomes" id="UP000184462"/>
    </source>
</evidence>
<evidence type="ECO:0000259" key="4">
    <source>
        <dbReference type="SMART" id="SM00797"/>
    </source>
</evidence>
<keyword evidence="3" id="KW-0067">ATP-binding</keyword>
<dbReference type="Pfam" id="PF02626">
    <property type="entry name" value="CT_A_B"/>
    <property type="match status" value="1"/>
</dbReference>
<dbReference type="PANTHER" id="PTHR43309">
    <property type="entry name" value="5-OXOPROLINASE SUBUNIT C"/>
    <property type="match status" value="1"/>
</dbReference>
<proteinExistence type="predicted"/>
<name>A0A1M4SWR5_9FLAO</name>
<dbReference type="GO" id="GO:0016787">
    <property type="term" value="F:hydrolase activity"/>
    <property type="evidence" value="ECO:0007669"/>
    <property type="project" value="UniProtKB-KW"/>
</dbReference>
<dbReference type="PANTHER" id="PTHR43309:SF3">
    <property type="entry name" value="5-OXOPROLINASE SUBUNIT C"/>
    <property type="match status" value="1"/>
</dbReference>
<accession>A0A1M4SWR5</accession>
<dbReference type="Proteomes" id="UP000184462">
    <property type="component" value="Unassembled WGS sequence"/>
</dbReference>
<reference evidence="5 6" key="1">
    <citation type="submission" date="2016-11" db="EMBL/GenBank/DDBJ databases">
        <authorList>
            <person name="Jaros S."/>
            <person name="Januszkiewicz K."/>
            <person name="Wedrychowicz H."/>
        </authorList>
    </citation>
    <scope>NUCLEOTIDE SEQUENCE [LARGE SCALE GENOMIC DNA]</scope>
    <source>
        <strain evidence="5 6">DSM 25661</strain>
    </source>
</reference>
<evidence type="ECO:0000313" key="5">
    <source>
        <dbReference type="EMBL" id="SHE36630.1"/>
    </source>
</evidence>
<evidence type="ECO:0000256" key="2">
    <source>
        <dbReference type="ARBA" id="ARBA00022801"/>
    </source>
</evidence>
<dbReference type="RefSeq" id="WP_073191215.1">
    <property type="nucleotide sequence ID" value="NZ_FQTW01000001.1"/>
</dbReference>
<dbReference type="GO" id="GO:0005524">
    <property type="term" value="F:ATP binding"/>
    <property type="evidence" value="ECO:0007669"/>
    <property type="project" value="UniProtKB-KW"/>
</dbReference>
<sequence length="284" mass="31869">MSLKVIKSGPLASIQDQGRYSGLTMGIPISGVMDSRLSTYANRILGNPKQAPVIEIMGQGAKFQFFKSTYIVFAALDADILLNGKPIQAFEIYKVFAEDVLHLKRVKSGMWTYLAVKNGFQIEQKMGSSSYYAHVFDQAKLDNNSIIDFNTSAENFDEISTVNTQLNFSEVIELKCFKLPEFKLLSNSVQYQLLHAEFSISNQIDRMAYQISERLDHQLEEIITSPVLPGTVQFTSGGKLIILMRDAQVTGGYPRIFQLTEDSICQLAQARPRQKLKFSLAEPT</sequence>
<keyword evidence="2" id="KW-0378">Hydrolase</keyword>
<dbReference type="STRING" id="1155689.SAMN05444278_101365"/>
<dbReference type="OrthoDB" id="9782422at2"/>
<keyword evidence="1" id="KW-0547">Nucleotide-binding</keyword>
<dbReference type="InterPro" id="IPR003778">
    <property type="entry name" value="CT_A_B"/>
</dbReference>
<dbReference type="AlphaFoldDB" id="A0A1M4SWR5"/>
<keyword evidence="6" id="KW-1185">Reference proteome</keyword>
<protein>
    <submittedName>
        <fullName evidence="5">Biotin-dependent carboxylase uncharacterized domain-containing protein</fullName>
    </submittedName>
</protein>